<name>A0AAF0TD75_SOLVR</name>
<dbReference type="InterPro" id="IPR026960">
    <property type="entry name" value="RVT-Znf"/>
</dbReference>
<dbReference type="AlphaFoldDB" id="A0AAF0TD75"/>
<dbReference type="EMBL" id="CP133613">
    <property type="protein sequence ID" value="WMV14169.1"/>
    <property type="molecule type" value="Genomic_DNA"/>
</dbReference>
<reference evidence="2" key="1">
    <citation type="submission" date="2023-08" db="EMBL/GenBank/DDBJ databases">
        <title>A de novo genome assembly of Solanum verrucosum Schlechtendal, a Mexican diploid species geographically isolated from the other diploid A-genome species in potato relatives.</title>
        <authorList>
            <person name="Hosaka K."/>
        </authorList>
    </citation>
    <scope>NUCLEOTIDE SEQUENCE</scope>
    <source>
        <tissue evidence="2">Young leaves</tissue>
    </source>
</reference>
<dbReference type="Proteomes" id="UP001234989">
    <property type="component" value="Chromosome 2"/>
</dbReference>
<feature type="domain" description="Reverse transcriptase zinc-binding" evidence="1">
    <location>
        <begin position="59"/>
        <end position="129"/>
    </location>
</feature>
<keyword evidence="3" id="KW-1185">Reference proteome</keyword>
<gene>
    <name evidence="2" type="ORF">MTR67_007554</name>
</gene>
<accession>A0AAF0TD75</accession>
<evidence type="ECO:0000313" key="3">
    <source>
        <dbReference type="Proteomes" id="UP001234989"/>
    </source>
</evidence>
<organism evidence="2 3">
    <name type="scientific">Solanum verrucosum</name>
    <dbReference type="NCBI Taxonomy" id="315347"/>
    <lineage>
        <taxon>Eukaryota</taxon>
        <taxon>Viridiplantae</taxon>
        <taxon>Streptophyta</taxon>
        <taxon>Embryophyta</taxon>
        <taxon>Tracheophyta</taxon>
        <taxon>Spermatophyta</taxon>
        <taxon>Magnoliopsida</taxon>
        <taxon>eudicotyledons</taxon>
        <taxon>Gunneridae</taxon>
        <taxon>Pentapetalae</taxon>
        <taxon>asterids</taxon>
        <taxon>lamiids</taxon>
        <taxon>Solanales</taxon>
        <taxon>Solanaceae</taxon>
        <taxon>Solanoideae</taxon>
        <taxon>Solaneae</taxon>
        <taxon>Solanum</taxon>
    </lineage>
</organism>
<protein>
    <recommendedName>
        <fullName evidence="1">Reverse transcriptase zinc-binding domain-containing protein</fullName>
    </recommendedName>
</protein>
<proteinExistence type="predicted"/>
<sequence length="167" mass="19048">MKATESIWEAPPHSSWYWRKINSLKERMKSWHVQGKYGLTPTGEYSITCSNLDLIVDQPRLATVEIKWTAVAQPKHRVIMWLAAQNRLLTKDMLLMLNIPEEENECCLCAHQVPENPKHLFVECNWINAVRTGMLGWTRVTLVTAMEAVQKGNTCSCVGNDLTYMGG</sequence>
<evidence type="ECO:0000313" key="2">
    <source>
        <dbReference type="EMBL" id="WMV14169.1"/>
    </source>
</evidence>
<evidence type="ECO:0000259" key="1">
    <source>
        <dbReference type="Pfam" id="PF13966"/>
    </source>
</evidence>
<dbReference type="Pfam" id="PF13966">
    <property type="entry name" value="zf-RVT"/>
    <property type="match status" value="1"/>
</dbReference>